<proteinExistence type="predicted"/>
<evidence type="ECO:0000313" key="2">
    <source>
        <dbReference type="Proteomes" id="UP000269542"/>
    </source>
</evidence>
<dbReference type="Pfam" id="PF13830">
    <property type="entry name" value="DUF4192"/>
    <property type="match status" value="1"/>
</dbReference>
<dbReference type="AlphaFoldDB" id="A0A448PCF4"/>
<name>A0A448PCF4_9ACTO</name>
<evidence type="ECO:0008006" key="3">
    <source>
        <dbReference type="Google" id="ProtNLM"/>
    </source>
</evidence>
<organism evidence="1 2">
    <name type="scientific">Trueperella bialowiezensis</name>
    <dbReference type="NCBI Taxonomy" id="312285"/>
    <lineage>
        <taxon>Bacteria</taxon>
        <taxon>Bacillati</taxon>
        <taxon>Actinomycetota</taxon>
        <taxon>Actinomycetes</taxon>
        <taxon>Actinomycetales</taxon>
        <taxon>Actinomycetaceae</taxon>
        <taxon>Trueperella</taxon>
    </lineage>
</organism>
<dbReference type="EMBL" id="LR134476">
    <property type="protein sequence ID" value="VEI12522.1"/>
    <property type="molecule type" value="Genomic_DNA"/>
</dbReference>
<sequence length="347" mass="38294">MGFRPHNSVVLLALATEPDGMSGPLIRAHADQGVPHGLIDTVLEFIDVFNVTNLAIAWYGTDMAAMLADTTSMDLLDTAGLAAQSFLDCRYGPNGYVCVGITDYTHWAGLMDVRDVDGQSVEELVARGLVGSFAELNESPGVMELVFQGSAPLDTEPKDEPARLPWSSRQCAVESARDERERTRLRRKCANVWQEVLDLLRQGIEPEQCVPSDEAIGLLNAGLDSVLLRDRVIVCAVNNAVTNVTRIPRAQLAKRLCDANEYSATYLPQIVDLLEYIARYSDDDDPAAFAVAGYLSWWQNDHERAYKNAMHAAQSDSEYSLAKLVLRALFVDLQPPVNYCQQQSEQA</sequence>
<reference evidence="1 2" key="1">
    <citation type="submission" date="2018-12" db="EMBL/GenBank/DDBJ databases">
        <authorList>
            <consortium name="Pathogen Informatics"/>
        </authorList>
    </citation>
    <scope>NUCLEOTIDE SEQUENCE [LARGE SCALE GENOMIC DNA]</scope>
    <source>
        <strain evidence="1 2">NCTC13354</strain>
    </source>
</reference>
<gene>
    <name evidence="1" type="ORF">NCTC13354_00205</name>
</gene>
<dbReference type="InterPro" id="IPR025447">
    <property type="entry name" value="DUF4192"/>
</dbReference>
<dbReference type="KEGG" id="tbw:NCTC13354_00205"/>
<keyword evidence="2" id="KW-1185">Reference proteome</keyword>
<evidence type="ECO:0000313" key="1">
    <source>
        <dbReference type="EMBL" id="VEI12522.1"/>
    </source>
</evidence>
<accession>A0A448PCF4</accession>
<protein>
    <recommendedName>
        <fullName evidence="3">DUF4192 domain-containing protein</fullName>
    </recommendedName>
</protein>
<dbReference type="Proteomes" id="UP000269542">
    <property type="component" value="Chromosome"/>
</dbReference>